<keyword evidence="3" id="KW-1185">Reference proteome</keyword>
<accession>A0AAE3FR35</accession>
<keyword evidence="1" id="KW-1133">Transmembrane helix</keyword>
<feature type="transmembrane region" description="Helical" evidence="1">
    <location>
        <begin position="37"/>
        <end position="56"/>
    </location>
</feature>
<dbReference type="RefSeq" id="WP_250596941.1">
    <property type="nucleotide sequence ID" value="NZ_JAKRVY010000005.1"/>
</dbReference>
<dbReference type="AlphaFoldDB" id="A0AAE3FR35"/>
<keyword evidence="1" id="KW-0472">Membrane</keyword>
<organism evidence="2 3">
    <name type="scientific">Natranaeroarchaeum aerophilus</name>
    <dbReference type="NCBI Taxonomy" id="2917711"/>
    <lineage>
        <taxon>Archaea</taxon>
        <taxon>Methanobacteriati</taxon>
        <taxon>Methanobacteriota</taxon>
        <taxon>Stenosarchaea group</taxon>
        <taxon>Halobacteria</taxon>
        <taxon>Halobacteriales</taxon>
        <taxon>Natronoarchaeaceae</taxon>
        <taxon>Natranaeroarchaeum</taxon>
    </lineage>
</organism>
<dbReference type="EMBL" id="JAKRVY010000005">
    <property type="protein sequence ID" value="MCL9814102.1"/>
    <property type="molecule type" value="Genomic_DNA"/>
</dbReference>
<keyword evidence="1" id="KW-0812">Transmembrane</keyword>
<evidence type="ECO:0000256" key="1">
    <source>
        <dbReference type="SAM" id="Phobius"/>
    </source>
</evidence>
<evidence type="ECO:0000313" key="3">
    <source>
        <dbReference type="Proteomes" id="UP001202674"/>
    </source>
</evidence>
<name>A0AAE3FR35_9EURY</name>
<gene>
    <name evidence="2" type="ORF">AArcSt11_10605</name>
</gene>
<comment type="caution">
    <text evidence="2">The sequence shown here is derived from an EMBL/GenBank/DDBJ whole genome shotgun (WGS) entry which is preliminary data.</text>
</comment>
<proteinExistence type="predicted"/>
<reference evidence="2 3" key="1">
    <citation type="journal article" date="2022" name="Syst. Appl. Microbiol.">
        <title>Natronocalculus amylovorans gen. nov., sp. nov., and Natranaeroarchaeum aerophilus sp. nov., dominant culturable amylolytic natronoarchaea from hypersaline soda lakes in southwestern Siberia.</title>
        <authorList>
            <person name="Sorokin D.Y."/>
            <person name="Elcheninov A.G."/>
            <person name="Khizhniak T.V."/>
            <person name="Koenen M."/>
            <person name="Bale N.J."/>
            <person name="Damste J.S.S."/>
            <person name="Kublanov I.V."/>
        </authorList>
    </citation>
    <scope>NUCLEOTIDE SEQUENCE [LARGE SCALE GENOMIC DNA]</scope>
    <source>
        <strain evidence="2 3">AArc-St1-1</strain>
    </source>
</reference>
<protein>
    <submittedName>
        <fullName evidence="2">Uncharacterized protein</fullName>
    </submittedName>
</protein>
<evidence type="ECO:0000313" key="2">
    <source>
        <dbReference type="EMBL" id="MCL9814102.1"/>
    </source>
</evidence>
<dbReference type="Proteomes" id="UP001202674">
    <property type="component" value="Unassembled WGS sequence"/>
</dbReference>
<sequence length="57" mass="6163">MGRTDNYPARLHTDLQCLVVLLFAIQLMVFGTSIESFIWIVASLLIGLVGVSAALAN</sequence>
<feature type="transmembrane region" description="Helical" evidence="1">
    <location>
        <begin position="12"/>
        <end position="31"/>
    </location>
</feature>